<reference evidence="13 14" key="1">
    <citation type="submission" date="2016-10" db="EMBL/GenBank/DDBJ databases">
        <authorList>
            <person name="de Groot N.N."/>
        </authorList>
    </citation>
    <scope>NUCLEOTIDE SEQUENCE [LARGE SCALE GENOMIC DNA]</scope>
    <source>
        <strain evidence="13 14">DSM 8423</strain>
    </source>
</reference>
<dbReference type="EMBL" id="FOBS01000017">
    <property type="protein sequence ID" value="SEM47371.1"/>
    <property type="molecule type" value="Genomic_DNA"/>
</dbReference>
<dbReference type="RefSeq" id="WP_093883859.1">
    <property type="nucleotide sequence ID" value="NZ_FOBS01000017.1"/>
</dbReference>
<comment type="cofactor">
    <cofactor evidence="1 11">
        <name>Mg(2+)</name>
        <dbReference type="ChEBI" id="CHEBI:18420"/>
    </cofactor>
</comment>
<dbReference type="SUPFAM" id="SSF63882">
    <property type="entry name" value="MoeA N-terminal region -like"/>
    <property type="match status" value="1"/>
</dbReference>
<evidence type="ECO:0000256" key="2">
    <source>
        <dbReference type="ARBA" id="ARBA00002901"/>
    </source>
</evidence>
<comment type="function">
    <text evidence="2 11">Catalyzes the insertion of molybdate into adenylated molybdopterin with the concomitant release of AMP.</text>
</comment>
<dbReference type="InterPro" id="IPR036688">
    <property type="entry name" value="MoeA_C_domain_IV_sf"/>
</dbReference>
<gene>
    <name evidence="13" type="ORF">SAMN04489760_11726</name>
</gene>
<evidence type="ECO:0000256" key="4">
    <source>
        <dbReference type="ARBA" id="ARBA00010763"/>
    </source>
</evidence>
<comment type="similarity">
    <text evidence="4 11">Belongs to the MoeA family.</text>
</comment>
<dbReference type="PANTHER" id="PTHR10192">
    <property type="entry name" value="MOLYBDOPTERIN BIOSYNTHESIS PROTEIN"/>
    <property type="match status" value="1"/>
</dbReference>
<dbReference type="Proteomes" id="UP000198744">
    <property type="component" value="Unassembled WGS sequence"/>
</dbReference>
<evidence type="ECO:0000256" key="3">
    <source>
        <dbReference type="ARBA" id="ARBA00005046"/>
    </source>
</evidence>
<evidence type="ECO:0000256" key="11">
    <source>
        <dbReference type="RuleBase" id="RU365090"/>
    </source>
</evidence>
<keyword evidence="5 11" id="KW-0500">Molybdenum</keyword>
<name>A0A1H7YN59_9BACT</name>
<keyword evidence="6 11" id="KW-0808">Transferase</keyword>
<dbReference type="Pfam" id="PF00994">
    <property type="entry name" value="MoCF_biosynth"/>
    <property type="match status" value="1"/>
</dbReference>
<dbReference type="Gene3D" id="3.90.105.10">
    <property type="entry name" value="Molybdopterin biosynthesis moea protein, domain 2"/>
    <property type="match status" value="1"/>
</dbReference>
<evidence type="ECO:0000256" key="8">
    <source>
        <dbReference type="ARBA" id="ARBA00022842"/>
    </source>
</evidence>
<dbReference type="AlphaFoldDB" id="A0A1H7YN59"/>
<dbReference type="Pfam" id="PF03453">
    <property type="entry name" value="MoeA_N"/>
    <property type="match status" value="1"/>
</dbReference>
<dbReference type="SUPFAM" id="SSF63867">
    <property type="entry name" value="MoeA C-terminal domain-like"/>
    <property type="match status" value="1"/>
</dbReference>
<keyword evidence="9 11" id="KW-0501">Molybdenum cofactor biosynthesis</keyword>
<dbReference type="GO" id="GO:0046872">
    <property type="term" value="F:metal ion binding"/>
    <property type="evidence" value="ECO:0007669"/>
    <property type="project" value="UniProtKB-UniRule"/>
</dbReference>
<dbReference type="NCBIfam" id="NF045515">
    <property type="entry name" value="Glp_gephyrin"/>
    <property type="match status" value="1"/>
</dbReference>
<dbReference type="Gene3D" id="2.40.340.10">
    <property type="entry name" value="MoeA, C-terminal, domain IV"/>
    <property type="match status" value="1"/>
</dbReference>
<evidence type="ECO:0000256" key="7">
    <source>
        <dbReference type="ARBA" id="ARBA00022723"/>
    </source>
</evidence>
<keyword evidence="7 11" id="KW-0479">Metal-binding</keyword>
<evidence type="ECO:0000256" key="10">
    <source>
        <dbReference type="ARBA" id="ARBA00047317"/>
    </source>
</evidence>
<comment type="catalytic activity">
    <reaction evidence="10">
        <text>adenylyl-molybdopterin + molybdate = Mo-molybdopterin + AMP + H(+)</text>
        <dbReference type="Rhea" id="RHEA:35047"/>
        <dbReference type="ChEBI" id="CHEBI:15378"/>
        <dbReference type="ChEBI" id="CHEBI:36264"/>
        <dbReference type="ChEBI" id="CHEBI:62727"/>
        <dbReference type="ChEBI" id="CHEBI:71302"/>
        <dbReference type="ChEBI" id="CHEBI:456215"/>
        <dbReference type="EC" id="2.10.1.1"/>
    </reaction>
</comment>
<feature type="domain" description="MoaB/Mog" evidence="12">
    <location>
        <begin position="179"/>
        <end position="316"/>
    </location>
</feature>
<dbReference type="Gene3D" id="2.170.190.11">
    <property type="entry name" value="Molybdopterin biosynthesis moea protein, domain 3"/>
    <property type="match status" value="1"/>
</dbReference>
<dbReference type="InterPro" id="IPR001453">
    <property type="entry name" value="MoaB/Mog_dom"/>
</dbReference>
<dbReference type="FunFam" id="3.40.980.10:FF:000004">
    <property type="entry name" value="Molybdopterin molybdenumtransferase"/>
    <property type="match status" value="1"/>
</dbReference>
<evidence type="ECO:0000256" key="6">
    <source>
        <dbReference type="ARBA" id="ARBA00022679"/>
    </source>
</evidence>
<dbReference type="InterPro" id="IPR036425">
    <property type="entry name" value="MoaB/Mog-like_dom_sf"/>
</dbReference>
<evidence type="ECO:0000256" key="5">
    <source>
        <dbReference type="ARBA" id="ARBA00022505"/>
    </source>
</evidence>
<dbReference type="GO" id="GO:0006777">
    <property type="term" value="P:Mo-molybdopterin cofactor biosynthetic process"/>
    <property type="evidence" value="ECO:0007669"/>
    <property type="project" value="UniProtKB-UniRule"/>
</dbReference>
<dbReference type="EC" id="2.10.1.1" evidence="11"/>
<dbReference type="Gene3D" id="3.40.980.10">
    <property type="entry name" value="MoaB/Mog-like domain"/>
    <property type="match status" value="1"/>
</dbReference>
<dbReference type="GO" id="GO:0005829">
    <property type="term" value="C:cytosol"/>
    <property type="evidence" value="ECO:0007669"/>
    <property type="project" value="TreeGrafter"/>
</dbReference>
<accession>A0A1H7YN59</accession>
<dbReference type="UniPathway" id="UPA00344"/>
<evidence type="ECO:0000259" key="12">
    <source>
        <dbReference type="SMART" id="SM00852"/>
    </source>
</evidence>
<evidence type="ECO:0000256" key="1">
    <source>
        <dbReference type="ARBA" id="ARBA00001946"/>
    </source>
</evidence>
<dbReference type="OrthoDB" id="9804758at2"/>
<comment type="pathway">
    <text evidence="3 11">Cofactor biosynthesis; molybdopterin biosynthesis.</text>
</comment>
<protein>
    <recommendedName>
        <fullName evidence="11">Molybdopterin molybdenumtransferase</fullName>
        <ecNumber evidence="11">2.10.1.1</ecNumber>
    </recommendedName>
</protein>
<organism evidence="13 14">
    <name type="scientific">Syntrophus gentianae</name>
    <dbReference type="NCBI Taxonomy" id="43775"/>
    <lineage>
        <taxon>Bacteria</taxon>
        <taxon>Pseudomonadati</taxon>
        <taxon>Thermodesulfobacteriota</taxon>
        <taxon>Syntrophia</taxon>
        <taxon>Syntrophales</taxon>
        <taxon>Syntrophaceae</taxon>
        <taxon>Syntrophus</taxon>
    </lineage>
</organism>
<dbReference type="NCBIfam" id="TIGR00177">
    <property type="entry name" value="molyb_syn"/>
    <property type="match status" value="1"/>
</dbReference>
<keyword evidence="8 11" id="KW-0460">Magnesium</keyword>
<dbReference type="InterPro" id="IPR038987">
    <property type="entry name" value="MoeA-like"/>
</dbReference>
<proteinExistence type="inferred from homology"/>
<dbReference type="PANTHER" id="PTHR10192:SF5">
    <property type="entry name" value="GEPHYRIN"/>
    <property type="match status" value="1"/>
</dbReference>
<dbReference type="SUPFAM" id="SSF53218">
    <property type="entry name" value="Molybdenum cofactor biosynthesis proteins"/>
    <property type="match status" value="1"/>
</dbReference>
<evidence type="ECO:0000313" key="13">
    <source>
        <dbReference type="EMBL" id="SEM47371.1"/>
    </source>
</evidence>
<keyword evidence="14" id="KW-1185">Reference proteome</keyword>
<dbReference type="InterPro" id="IPR005110">
    <property type="entry name" value="MoeA_linker/N"/>
</dbReference>
<dbReference type="FunFam" id="2.170.190.11:FF:000001">
    <property type="entry name" value="Molybdopterin molybdenumtransferase"/>
    <property type="match status" value="1"/>
</dbReference>
<dbReference type="CDD" id="cd00887">
    <property type="entry name" value="MoeA"/>
    <property type="match status" value="1"/>
</dbReference>
<dbReference type="SMART" id="SM00852">
    <property type="entry name" value="MoCF_biosynth"/>
    <property type="match status" value="1"/>
</dbReference>
<dbReference type="GO" id="GO:0061599">
    <property type="term" value="F:molybdopterin molybdotransferase activity"/>
    <property type="evidence" value="ECO:0007669"/>
    <property type="project" value="UniProtKB-UniRule"/>
</dbReference>
<dbReference type="InterPro" id="IPR005111">
    <property type="entry name" value="MoeA_C_domain_IV"/>
</dbReference>
<sequence length="416" mass="44821">MIQVEDALNVILKETFPLGTEKVAILDALGRVLGESIFAGRLIPPRDNSSMDGYAVHEADTKGATPFHPVILDVIEDIPAGSIPRQAVGIGQAARIMTGAPIPEGADAVIKIEDTRQSGKRVELTASVKKGENIRRAGGDVREGEEVIPAGTVVRPAEVGMMAALGKSFVSVYQRPVVAVIATGDELADIDDPVSSWKIVNSNAYSLTAQILDCGAIPLQMGIARDNPEDLLAKFRPALRADVILSSGGVSVGDYDLVKDIITEVGTAIEFWRVAMKPGKPLVYGRIGGKPIFGLPGNPVSTMVSFEQFVRPVLLKMMGQRCLFRRTLQAILLEGLEKQPELTYFVRVQVKREGDGYVAVPTGEQSSGVLKSMVRANGLAILPKGMQKISSGERVTVQMIDDSFNMTLNPEYLEER</sequence>
<evidence type="ECO:0000256" key="9">
    <source>
        <dbReference type="ARBA" id="ARBA00023150"/>
    </source>
</evidence>
<dbReference type="Pfam" id="PF03454">
    <property type="entry name" value="MoeA_C"/>
    <property type="match status" value="1"/>
</dbReference>
<dbReference type="InterPro" id="IPR036135">
    <property type="entry name" value="MoeA_linker/N_sf"/>
</dbReference>
<dbReference type="STRING" id="43775.SAMN04489760_11726"/>
<evidence type="ECO:0000313" key="14">
    <source>
        <dbReference type="Proteomes" id="UP000198744"/>
    </source>
</evidence>